<dbReference type="Gene3D" id="2.30.22.10">
    <property type="entry name" value="Head domain of nucleotide exchange factor GrpE"/>
    <property type="match status" value="1"/>
</dbReference>
<dbReference type="VEuPathDB" id="VectorBase:AALB20_032801"/>
<evidence type="ECO:0000256" key="6">
    <source>
        <dbReference type="ARBA" id="ARBA00045572"/>
    </source>
</evidence>
<sequence>MHRPKIALNLVLRLDSLRASISSSAVNNISRIQSTFAISHANKRHPVCGSMFGRQIAGTAYEIPRRTFSTEKDTARVEEPSENEKKLTAEMEELRKEATELTEKVKTLDDKYKRALAESENIRRRLTKQIEDAKQFGIQGFCKDLLEVADILGHATEAVPKEEVSERNPHLKNLFEGLSMTRAQLNSVFRRHGLEPVNPLNEKFNPNLHEALFQQEVENVEPNTVVVVSKIGYKLHDRCIRPALVGVAKG</sequence>
<dbReference type="AlphaFoldDB" id="A0A182FKL7"/>
<evidence type="ECO:0000313" key="9">
    <source>
        <dbReference type="EnsemblMetazoa" id="AALB007066-PA"/>
    </source>
</evidence>
<dbReference type="FunFam" id="2.30.22.10:FF:000002">
    <property type="entry name" value="GrpE protein homolog"/>
    <property type="match status" value="1"/>
</dbReference>
<dbReference type="PANTHER" id="PTHR21237:SF23">
    <property type="entry name" value="GRPE PROTEIN HOMOLOG, MITOCHONDRIAL"/>
    <property type="match status" value="1"/>
</dbReference>
<dbReference type="EnsemblMetazoa" id="AALB007066-RA">
    <property type="protein sequence ID" value="AALB007066-PA"/>
    <property type="gene ID" value="AALB007066"/>
</dbReference>
<dbReference type="GO" id="GO:0051082">
    <property type="term" value="F:unfolded protein binding"/>
    <property type="evidence" value="ECO:0007669"/>
    <property type="project" value="TreeGrafter"/>
</dbReference>
<dbReference type="Pfam" id="PF01025">
    <property type="entry name" value="GrpE"/>
    <property type="match status" value="1"/>
</dbReference>
<dbReference type="PROSITE" id="PS01071">
    <property type="entry name" value="GRPE"/>
    <property type="match status" value="1"/>
</dbReference>
<dbReference type="RefSeq" id="XP_035791508.1">
    <property type="nucleotide sequence ID" value="XM_035935615.1"/>
</dbReference>
<comment type="subcellular location">
    <subcellularLocation>
        <location evidence="1 7">Mitochondrion matrix</location>
    </subcellularLocation>
</comment>
<evidence type="ECO:0000313" key="10">
    <source>
        <dbReference type="Proteomes" id="UP000069272"/>
    </source>
</evidence>
<keyword evidence="5 7" id="KW-0143">Chaperone</keyword>
<dbReference type="PRINTS" id="PR00773">
    <property type="entry name" value="GRPEPROTEIN"/>
</dbReference>
<evidence type="ECO:0000256" key="7">
    <source>
        <dbReference type="RuleBase" id="RU000640"/>
    </source>
</evidence>
<evidence type="ECO:0000256" key="5">
    <source>
        <dbReference type="ARBA" id="ARBA00023186"/>
    </source>
</evidence>
<dbReference type="SUPFAM" id="SSF51064">
    <property type="entry name" value="Head domain of nucleotide exchange factor GrpE"/>
    <property type="match status" value="1"/>
</dbReference>
<reference evidence="9" key="2">
    <citation type="submission" date="2022-08" db="UniProtKB">
        <authorList>
            <consortium name="EnsemblMetazoa"/>
        </authorList>
    </citation>
    <scope>IDENTIFICATION</scope>
    <source>
        <strain evidence="9">STECLA/ALBI9_A</strain>
    </source>
</reference>
<dbReference type="GO" id="GO:0051087">
    <property type="term" value="F:protein-folding chaperone binding"/>
    <property type="evidence" value="ECO:0007669"/>
    <property type="project" value="InterPro"/>
</dbReference>
<comment type="similarity">
    <text evidence="2 8">Belongs to the GrpE family.</text>
</comment>
<evidence type="ECO:0000256" key="8">
    <source>
        <dbReference type="RuleBase" id="RU004478"/>
    </source>
</evidence>
<name>A0A182FKL7_ANOAL</name>
<dbReference type="FunFam" id="3.90.20.20:FF:000003">
    <property type="entry name" value="GrpE protein homolog"/>
    <property type="match status" value="1"/>
</dbReference>
<accession>A0A182FKL7</accession>
<evidence type="ECO:0000256" key="2">
    <source>
        <dbReference type="ARBA" id="ARBA00009054"/>
    </source>
</evidence>
<evidence type="ECO:0000256" key="4">
    <source>
        <dbReference type="ARBA" id="ARBA00023128"/>
    </source>
</evidence>
<dbReference type="InterPro" id="IPR009012">
    <property type="entry name" value="GrpE_head"/>
</dbReference>
<evidence type="ECO:0000256" key="1">
    <source>
        <dbReference type="ARBA" id="ARBA00004305"/>
    </source>
</evidence>
<keyword evidence="4 7" id="KW-0496">Mitochondrion</keyword>
<dbReference type="PANTHER" id="PTHR21237">
    <property type="entry name" value="GRPE PROTEIN"/>
    <property type="match status" value="1"/>
</dbReference>
<evidence type="ECO:0000256" key="3">
    <source>
        <dbReference type="ARBA" id="ARBA00022946"/>
    </source>
</evidence>
<dbReference type="CDD" id="cd00446">
    <property type="entry name" value="GrpE"/>
    <property type="match status" value="1"/>
</dbReference>
<dbReference type="GO" id="GO:0030150">
    <property type="term" value="P:protein import into mitochondrial matrix"/>
    <property type="evidence" value="ECO:0007669"/>
    <property type="project" value="TreeGrafter"/>
</dbReference>
<dbReference type="GeneID" id="118466383"/>
<dbReference type="CTD" id="36508"/>
<reference evidence="9 10" key="1">
    <citation type="journal article" date="2017" name="G3 (Bethesda)">
        <title>The Physical Genome Mapping of Anopheles albimanus Corrected Scaffold Misassemblies and Identified Interarm Rearrangements in Genus Anopheles.</title>
        <authorList>
            <person name="Artemov G.N."/>
            <person name="Peery A.N."/>
            <person name="Jiang X."/>
            <person name="Tu Z."/>
            <person name="Stegniy V.N."/>
            <person name="Sharakhova M.V."/>
            <person name="Sharakhov I.V."/>
        </authorList>
    </citation>
    <scope>NUCLEOTIDE SEQUENCE [LARGE SCALE GENOMIC DNA]</scope>
    <source>
        <strain evidence="9 10">ALBI9_A</strain>
    </source>
</reference>
<dbReference type="OrthoDB" id="201635at2759"/>
<dbReference type="InterPro" id="IPR000740">
    <property type="entry name" value="GrpE"/>
</dbReference>
<dbReference type="GO" id="GO:0042803">
    <property type="term" value="F:protein homodimerization activity"/>
    <property type="evidence" value="ECO:0007669"/>
    <property type="project" value="InterPro"/>
</dbReference>
<proteinExistence type="inferred from homology"/>
<dbReference type="GO" id="GO:0006457">
    <property type="term" value="P:protein folding"/>
    <property type="evidence" value="ECO:0007669"/>
    <property type="project" value="InterPro"/>
</dbReference>
<keyword evidence="10" id="KW-1185">Reference proteome</keyword>
<dbReference type="InterPro" id="IPR013805">
    <property type="entry name" value="GrpE_CC"/>
</dbReference>
<dbReference type="STRING" id="7167.A0A182FKL7"/>
<dbReference type="SUPFAM" id="SSF58014">
    <property type="entry name" value="Coiled-coil domain of nucleotide exchange factor GrpE"/>
    <property type="match status" value="1"/>
</dbReference>
<comment type="function">
    <text evidence="6">Essential component of the PAM complex, a complex required for the translocation of transit peptide-containing proteins from the inner membrane into the mitochondrial matrix in an ATP-dependent manner. Seems to control the nucleotide-dependent binding of mitochondrial HSP70 to substrate proteins.</text>
</comment>
<keyword evidence="3" id="KW-0809">Transit peptide</keyword>
<dbReference type="KEGG" id="aali:118466383"/>
<dbReference type="GO" id="GO:0000774">
    <property type="term" value="F:adenyl-nucleotide exchange factor activity"/>
    <property type="evidence" value="ECO:0007669"/>
    <property type="project" value="InterPro"/>
</dbReference>
<dbReference type="Gene3D" id="3.90.20.20">
    <property type="match status" value="1"/>
</dbReference>
<dbReference type="GO" id="GO:0001405">
    <property type="term" value="C:PAM complex, Tim23 associated import motor"/>
    <property type="evidence" value="ECO:0007669"/>
    <property type="project" value="TreeGrafter"/>
</dbReference>
<dbReference type="VEuPathDB" id="VectorBase:AALB007066"/>
<organism evidence="9 10">
    <name type="scientific">Anopheles albimanus</name>
    <name type="common">New world malaria mosquito</name>
    <dbReference type="NCBI Taxonomy" id="7167"/>
    <lineage>
        <taxon>Eukaryota</taxon>
        <taxon>Metazoa</taxon>
        <taxon>Ecdysozoa</taxon>
        <taxon>Arthropoda</taxon>
        <taxon>Hexapoda</taxon>
        <taxon>Insecta</taxon>
        <taxon>Pterygota</taxon>
        <taxon>Neoptera</taxon>
        <taxon>Endopterygota</taxon>
        <taxon>Diptera</taxon>
        <taxon>Nematocera</taxon>
        <taxon>Culicoidea</taxon>
        <taxon>Culicidae</taxon>
        <taxon>Anophelinae</taxon>
        <taxon>Anopheles</taxon>
    </lineage>
</organism>
<protein>
    <recommendedName>
        <fullName evidence="7">GrpE protein homolog</fullName>
    </recommendedName>
</protein>
<dbReference type="Proteomes" id="UP000069272">
    <property type="component" value="Chromosome 3R"/>
</dbReference>
<dbReference type="HAMAP" id="MF_01151">
    <property type="entry name" value="GrpE"/>
    <property type="match status" value="1"/>
</dbReference>